<keyword evidence="2" id="KW-0472">Membrane</keyword>
<evidence type="ECO:0000313" key="4">
    <source>
        <dbReference type="Proteomes" id="UP001164390"/>
    </source>
</evidence>
<sequence length="485" mass="52877">MSEATQRPGGSGPVEELPSKHVPPAMYADLPEPLPMKKVLGPSVLLLAGALGSGEYVLWPYITSQVGLVLVWLVVLGIGTQYFLNMEIERYTLATGETAVTGFTRLWKHWGWLFIVMTVIPWAWPGWATGGTTTLSFVLGFSEDAIPYVTIGILILIGAVLTLSPVVYRTVEKIQFFLVSLIVIFVVYAMFALIGGDGYLELAKGFGAVDEIPGGVSDIGAATLLGAIAFAGAGGAMNLTQSNWIRDKGLGMGQRLPKVVSPLTGEEVAAPTTGYFFPRDAENLRRWNGWWKVANREQVVTFLLIGGITLLVFMAVTYSTLGVGGDAEDFDFIKLQGDVLGNEYGDWLSTAFWLTGTIVLFSTNLTVLDMVGRVTADVLKTGPLRDSTRWSESRIYLSMVWLEIAFGSIILLSGIDQPLVLLVIASALNGLVMFVYSVLLMVLNRRVLPREIGLKGGRYAAIAWAILFYGFFSVILLIDQYQTLF</sequence>
<dbReference type="AlphaFoldDB" id="A0AA46YMR8"/>
<organism evidence="3 4">
    <name type="scientific">Solicola gregarius</name>
    <dbReference type="NCBI Taxonomy" id="2908642"/>
    <lineage>
        <taxon>Bacteria</taxon>
        <taxon>Bacillati</taxon>
        <taxon>Actinomycetota</taxon>
        <taxon>Actinomycetes</taxon>
        <taxon>Propionibacteriales</taxon>
        <taxon>Nocardioidaceae</taxon>
        <taxon>Solicola</taxon>
    </lineage>
</organism>
<reference evidence="3" key="1">
    <citation type="submission" date="2022-01" db="EMBL/GenBank/DDBJ databases">
        <title>Nocardioidaceae gen. sp. A5X3R13.</title>
        <authorList>
            <person name="Lopez Marin M.A."/>
            <person name="Uhlik O."/>
        </authorList>
    </citation>
    <scope>NUCLEOTIDE SEQUENCE</scope>
    <source>
        <strain evidence="3">A5X3R13</strain>
    </source>
</reference>
<feature type="transmembrane region" description="Helical" evidence="2">
    <location>
        <begin position="456"/>
        <end position="478"/>
    </location>
</feature>
<dbReference type="RefSeq" id="WP_271634845.1">
    <property type="nucleotide sequence ID" value="NZ_CP094970.1"/>
</dbReference>
<feature type="transmembrane region" description="Helical" evidence="2">
    <location>
        <begin position="65"/>
        <end position="85"/>
    </location>
</feature>
<evidence type="ECO:0000256" key="2">
    <source>
        <dbReference type="SAM" id="Phobius"/>
    </source>
</evidence>
<dbReference type="KEGG" id="sgrg:L0C25_02705"/>
<dbReference type="NCBIfam" id="NF037982">
    <property type="entry name" value="Nramp_1"/>
    <property type="match status" value="1"/>
</dbReference>
<gene>
    <name evidence="3" type="ORF">L0C25_02705</name>
</gene>
<feature type="transmembrane region" description="Helical" evidence="2">
    <location>
        <begin position="351"/>
        <end position="374"/>
    </location>
</feature>
<name>A0AA46YMR8_9ACTN</name>
<evidence type="ECO:0000313" key="3">
    <source>
        <dbReference type="EMBL" id="UYM05998.1"/>
    </source>
</evidence>
<feature type="transmembrane region" description="Helical" evidence="2">
    <location>
        <begin position="395"/>
        <end position="415"/>
    </location>
</feature>
<feature type="transmembrane region" description="Helical" evidence="2">
    <location>
        <begin position="299"/>
        <end position="321"/>
    </location>
</feature>
<feature type="region of interest" description="Disordered" evidence="1">
    <location>
        <begin position="1"/>
        <end position="22"/>
    </location>
</feature>
<keyword evidence="2" id="KW-0812">Transmembrane</keyword>
<feature type="transmembrane region" description="Helical" evidence="2">
    <location>
        <begin position="219"/>
        <end position="239"/>
    </location>
</feature>
<feature type="transmembrane region" description="Helical" evidence="2">
    <location>
        <begin position="421"/>
        <end position="444"/>
    </location>
</feature>
<accession>A0AA46YMR8</accession>
<keyword evidence="4" id="KW-1185">Reference proteome</keyword>
<proteinExistence type="predicted"/>
<keyword evidence="2" id="KW-1133">Transmembrane helix</keyword>
<feature type="transmembrane region" description="Helical" evidence="2">
    <location>
        <begin position="106"/>
        <end position="125"/>
    </location>
</feature>
<dbReference type="EMBL" id="CP094970">
    <property type="protein sequence ID" value="UYM05998.1"/>
    <property type="molecule type" value="Genomic_DNA"/>
</dbReference>
<evidence type="ECO:0000256" key="1">
    <source>
        <dbReference type="SAM" id="MobiDB-lite"/>
    </source>
</evidence>
<dbReference type="Proteomes" id="UP001164390">
    <property type="component" value="Chromosome"/>
</dbReference>
<protein>
    <submittedName>
        <fullName evidence="3">Nramp family divalent metal transporter</fullName>
    </submittedName>
</protein>
<feature type="transmembrane region" description="Helical" evidence="2">
    <location>
        <begin position="176"/>
        <end position="199"/>
    </location>
</feature>
<feature type="transmembrane region" description="Helical" evidence="2">
    <location>
        <begin position="145"/>
        <end position="164"/>
    </location>
</feature>